<keyword evidence="5 7" id="KW-0234">DNA repair</keyword>
<dbReference type="PANTHER" id="PTHR33991">
    <property type="entry name" value="DNA REPAIR PROTEIN RECO"/>
    <property type="match status" value="1"/>
</dbReference>
<reference evidence="9 10" key="1">
    <citation type="submission" date="2019-03" db="EMBL/GenBank/DDBJ databases">
        <title>Genomic Encyclopedia of Type Strains, Phase IV (KMG-IV): sequencing the most valuable type-strain genomes for metagenomic binning, comparative biology and taxonomic classification.</title>
        <authorList>
            <person name="Goeker M."/>
        </authorList>
    </citation>
    <scope>NUCLEOTIDE SEQUENCE [LARGE SCALE GENOMIC DNA]</scope>
    <source>
        <strain evidence="9 10">DSM 101688</strain>
    </source>
</reference>
<keyword evidence="10" id="KW-1185">Reference proteome</keyword>
<dbReference type="PANTHER" id="PTHR33991:SF1">
    <property type="entry name" value="DNA REPAIR PROTEIN RECO"/>
    <property type="match status" value="1"/>
</dbReference>
<dbReference type="Pfam" id="PF02565">
    <property type="entry name" value="RecO_C"/>
    <property type="match status" value="1"/>
</dbReference>
<dbReference type="InterPro" id="IPR022572">
    <property type="entry name" value="DNA_rep/recomb_RecO_N"/>
</dbReference>
<dbReference type="Gene3D" id="2.40.50.140">
    <property type="entry name" value="Nucleic acid-binding proteins"/>
    <property type="match status" value="1"/>
</dbReference>
<evidence type="ECO:0000256" key="4">
    <source>
        <dbReference type="ARBA" id="ARBA00023172"/>
    </source>
</evidence>
<dbReference type="InterPro" id="IPR003717">
    <property type="entry name" value="RecO"/>
</dbReference>
<dbReference type="InterPro" id="IPR042242">
    <property type="entry name" value="RecO_C"/>
</dbReference>
<name>A0A4R3JEC6_9PROT</name>
<organism evidence="9 10">
    <name type="scientific">Varunaivibrio sulfuroxidans</name>
    <dbReference type="NCBI Taxonomy" id="1773489"/>
    <lineage>
        <taxon>Bacteria</taxon>
        <taxon>Pseudomonadati</taxon>
        <taxon>Pseudomonadota</taxon>
        <taxon>Alphaproteobacteria</taxon>
        <taxon>Rhodospirillales</taxon>
        <taxon>Magnetovibrionaceae</taxon>
        <taxon>Varunaivibrio</taxon>
    </lineage>
</organism>
<protein>
    <recommendedName>
        <fullName evidence="2 7">DNA repair protein RecO</fullName>
    </recommendedName>
    <alternativeName>
        <fullName evidence="6 7">Recombination protein O</fullName>
    </alternativeName>
</protein>
<evidence type="ECO:0000256" key="2">
    <source>
        <dbReference type="ARBA" id="ARBA00021310"/>
    </source>
</evidence>
<dbReference type="NCBIfam" id="TIGR00613">
    <property type="entry name" value="reco"/>
    <property type="match status" value="1"/>
</dbReference>
<dbReference type="GO" id="GO:0043590">
    <property type="term" value="C:bacterial nucleoid"/>
    <property type="evidence" value="ECO:0007669"/>
    <property type="project" value="TreeGrafter"/>
</dbReference>
<dbReference type="InterPro" id="IPR037278">
    <property type="entry name" value="ARFGAP/RecO"/>
</dbReference>
<feature type="domain" description="DNA replication/recombination mediator RecO N-terminal" evidence="8">
    <location>
        <begin position="1"/>
        <end position="77"/>
    </location>
</feature>
<dbReference type="HAMAP" id="MF_00201">
    <property type="entry name" value="RecO"/>
    <property type="match status" value="1"/>
</dbReference>
<comment type="function">
    <text evidence="7">Involved in DNA repair and RecF pathway recombination.</text>
</comment>
<dbReference type="InterPro" id="IPR012340">
    <property type="entry name" value="NA-bd_OB-fold"/>
</dbReference>
<evidence type="ECO:0000259" key="8">
    <source>
        <dbReference type="Pfam" id="PF11967"/>
    </source>
</evidence>
<evidence type="ECO:0000256" key="6">
    <source>
        <dbReference type="ARBA" id="ARBA00033409"/>
    </source>
</evidence>
<dbReference type="SUPFAM" id="SSF50249">
    <property type="entry name" value="Nucleic acid-binding proteins"/>
    <property type="match status" value="1"/>
</dbReference>
<sequence>MAVEWSDRGIVLSLRKHGESSAIVSLLTRAHGVHGGLVRGGTGKRARGDLQPGNLLDVHWRARLEDHLGAYKCEMIEAYSAAVLDRPGPLAALSAACALSLTALPERESHPPIFDALTVLLGHLHRPHWAALYVRWELGFLAQTGFPLDLTRCAASGVTEDLVFVSPKSGRAVCAAEGRPYRDKLLELPPFLRPQVRDGSAFSRHEIAAGLRLTAFFLGRFIYDPMGRPLPDARLRLAQRFVSP</sequence>
<keyword evidence="4 7" id="KW-0233">DNA recombination</keyword>
<proteinExistence type="inferred from homology"/>
<dbReference type="SUPFAM" id="SSF57863">
    <property type="entry name" value="ArfGap/RecO-like zinc finger"/>
    <property type="match status" value="1"/>
</dbReference>
<evidence type="ECO:0000256" key="5">
    <source>
        <dbReference type="ARBA" id="ARBA00023204"/>
    </source>
</evidence>
<evidence type="ECO:0000256" key="1">
    <source>
        <dbReference type="ARBA" id="ARBA00007452"/>
    </source>
</evidence>
<dbReference type="Proteomes" id="UP000295304">
    <property type="component" value="Unassembled WGS sequence"/>
</dbReference>
<dbReference type="EMBL" id="SLZW01000002">
    <property type="protein sequence ID" value="TCS64232.1"/>
    <property type="molecule type" value="Genomic_DNA"/>
</dbReference>
<evidence type="ECO:0000256" key="7">
    <source>
        <dbReference type="HAMAP-Rule" id="MF_00201"/>
    </source>
</evidence>
<dbReference type="GO" id="GO:0006302">
    <property type="term" value="P:double-strand break repair"/>
    <property type="evidence" value="ECO:0007669"/>
    <property type="project" value="TreeGrafter"/>
</dbReference>
<dbReference type="OrthoDB" id="9804792at2"/>
<dbReference type="Gene3D" id="1.20.1440.120">
    <property type="entry name" value="Recombination protein O, C-terminal domain"/>
    <property type="match status" value="1"/>
</dbReference>
<comment type="caution">
    <text evidence="9">The sequence shown here is derived from an EMBL/GenBank/DDBJ whole genome shotgun (WGS) entry which is preliminary data.</text>
</comment>
<dbReference type="RefSeq" id="WP_132938184.1">
    <property type="nucleotide sequence ID" value="NZ_CP119676.1"/>
</dbReference>
<evidence type="ECO:0000256" key="3">
    <source>
        <dbReference type="ARBA" id="ARBA00022763"/>
    </source>
</evidence>
<dbReference type="AlphaFoldDB" id="A0A4R3JEC6"/>
<keyword evidence="3 7" id="KW-0227">DNA damage</keyword>
<evidence type="ECO:0000313" key="10">
    <source>
        <dbReference type="Proteomes" id="UP000295304"/>
    </source>
</evidence>
<gene>
    <name evidence="7" type="primary">recO</name>
    <name evidence="9" type="ORF">EDD55_102274</name>
</gene>
<evidence type="ECO:0000313" key="9">
    <source>
        <dbReference type="EMBL" id="TCS64232.1"/>
    </source>
</evidence>
<accession>A0A4R3JEC6</accession>
<dbReference type="Pfam" id="PF11967">
    <property type="entry name" value="RecO_N"/>
    <property type="match status" value="1"/>
</dbReference>
<dbReference type="GO" id="GO:0006310">
    <property type="term" value="P:DNA recombination"/>
    <property type="evidence" value="ECO:0007669"/>
    <property type="project" value="UniProtKB-UniRule"/>
</dbReference>
<comment type="similarity">
    <text evidence="1 7">Belongs to the RecO family.</text>
</comment>